<dbReference type="InterPro" id="IPR018289">
    <property type="entry name" value="MULE_transposase_dom"/>
</dbReference>
<name>A0A9D4UZQ4_ADICA</name>
<feature type="domain" description="MULE transposase" evidence="1">
    <location>
        <begin position="208"/>
        <end position="299"/>
    </location>
</feature>
<gene>
    <name evidence="2" type="ORF">GOP47_0009058</name>
</gene>
<keyword evidence="3" id="KW-1185">Reference proteome</keyword>
<reference evidence="2" key="1">
    <citation type="submission" date="2021-01" db="EMBL/GenBank/DDBJ databases">
        <title>Adiantum capillus-veneris genome.</title>
        <authorList>
            <person name="Fang Y."/>
            <person name="Liao Q."/>
        </authorList>
    </citation>
    <scope>NUCLEOTIDE SEQUENCE</scope>
    <source>
        <strain evidence="2">H3</strain>
        <tissue evidence="2">Leaf</tissue>
    </source>
</reference>
<dbReference type="EMBL" id="JABFUD020000008">
    <property type="protein sequence ID" value="KAI5076993.1"/>
    <property type="molecule type" value="Genomic_DNA"/>
</dbReference>
<accession>A0A9D4UZQ4</accession>
<evidence type="ECO:0000259" key="1">
    <source>
        <dbReference type="Pfam" id="PF10551"/>
    </source>
</evidence>
<dbReference type="AlphaFoldDB" id="A0A9D4UZQ4"/>
<dbReference type="PANTHER" id="PTHR31973:SF187">
    <property type="entry name" value="MUTATOR TRANSPOSASE MUDRA PROTEIN"/>
    <property type="match status" value="1"/>
</dbReference>
<dbReference type="Proteomes" id="UP000886520">
    <property type="component" value="Chromosome 8"/>
</dbReference>
<dbReference type="OrthoDB" id="1627963at2759"/>
<evidence type="ECO:0000313" key="2">
    <source>
        <dbReference type="EMBL" id="KAI5076993.1"/>
    </source>
</evidence>
<proteinExistence type="predicted"/>
<evidence type="ECO:0000313" key="3">
    <source>
        <dbReference type="Proteomes" id="UP000886520"/>
    </source>
</evidence>
<comment type="caution">
    <text evidence="2">The sequence shown here is derived from an EMBL/GenBank/DDBJ whole genome shotgun (WGS) entry which is preliminary data.</text>
</comment>
<dbReference type="PANTHER" id="PTHR31973">
    <property type="entry name" value="POLYPROTEIN, PUTATIVE-RELATED"/>
    <property type="match status" value="1"/>
</dbReference>
<sequence>MQIHRRIMLPCLQLFLLVLNLNLLMCFVQRFKNKQSSLMWSLGMLSVIDPDIPLYARQRDACGACMRLWSLVDLGVWSRHFMMSTLVVVLHNLETRKPLLNGLQQRYVEKLQDHPMYRPKELMADLRREVGVSISYKIAWKAKQLALGIIHGDHAKSYGKLQSYCDKLVASNPGTMAHLQKTTEGRFFRMFLAFGACITGFTHCRDFIGLDGTFLTSKYLGALLTATGIDAMGGLFPIAFGVVDAENEDNWVWFLQNVHDCMASVNAITFVSDKQKGLLPAVELVFLGCEHAYCMRHLDANLKKKCNNGEFIRLFWVATYANTMSDYDTAIQGMRVISPATTDYLLTTSPPFHWATTHFKGKRYGHFTSNIAESLNAWLLEARDKPIISMLDIIRRQLTAWFYARGMEGKKACESLGDRAQFALVANVEKNLREVGNSARQYRILPSSDMVFEILTSTKTCVVDVCTRSCSCNKWQTFEIPCANASAAILLKRECVQWYVHKAYALQAYCNTYSGVISPIVDASEDASDQLKPPATWAS</sequence>
<organism evidence="2 3">
    <name type="scientific">Adiantum capillus-veneris</name>
    <name type="common">Maidenhair fern</name>
    <dbReference type="NCBI Taxonomy" id="13818"/>
    <lineage>
        <taxon>Eukaryota</taxon>
        <taxon>Viridiplantae</taxon>
        <taxon>Streptophyta</taxon>
        <taxon>Embryophyta</taxon>
        <taxon>Tracheophyta</taxon>
        <taxon>Polypodiopsida</taxon>
        <taxon>Polypodiidae</taxon>
        <taxon>Polypodiales</taxon>
        <taxon>Pteridineae</taxon>
        <taxon>Pteridaceae</taxon>
        <taxon>Vittarioideae</taxon>
        <taxon>Adiantum</taxon>
    </lineage>
</organism>
<dbReference type="Pfam" id="PF10551">
    <property type="entry name" value="MULE"/>
    <property type="match status" value="1"/>
</dbReference>
<protein>
    <recommendedName>
        <fullName evidence="1">MULE transposase domain-containing protein</fullName>
    </recommendedName>
</protein>